<evidence type="ECO:0000313" key="2">
    <source>
        <dbReference type="EMBL" id="GAN44761.1"/>
    </source>
</evidence>
<dbReference type="EMBL" id="DF952378">
    <property type="protein sequence ID" value="GAN44761.1"/>
    <property type="molecule type" value="Genomic_DNA"/>
</dbReference>
<gene>
    <name evidence="2" type="ORF">MBSD_1296</name>
    <name evidence="3" type="ORF">MBSD_n1944</name>
</gene>
<feature type="signal peptide" evidence="1">
    <location>
        <begin position="1"/>
        <end position="26"/>
    </location>
</feature>
<proteinExistence type="predicted"/>
<reference evidence="3" key="2">
    <citation type="submission" date="2015-08" db="EMBL/GenBank/DDBJ databases">
        <title>Complete DNA Sequence of Pseudomonas syringae pv. actinidiae, the Causal Agent of Kiwifruit Canker Disease.</title>
        <authorList>
            <person name="Rikkerink E.H.A."/>
            <person name="Fineran P.C."/>
        </authorList>
    </citation>
    <scope>NUCLEOTIDE SEQUENCE</scope>
    <source>
        <strain evidence="3">SkMP5</strain>
    </source>
</reference>
<dbReference type="EMBL" id="DF970222">
    <property type="protein sequence ID" value="GAP66633.1"/>
    <property type="molecule type" value="Genomic_DNA"/>
</dbReference>
<dbReference type="HOGENOM" id="CLU_105063_0_0_6"/>
<name>A0A0K8QP35_9GAMM</name>
<evidence type="ECO:0000256" key="1">
    <source>
        <dbReference type="SAM" id="SignalP"/>
    </source>
</evidence>
<reference evidence="2" key="1">
    <citation type="submission" date="2015-03" db="EMBL/GenBank/DDBJ databases">
        <title>Draft genome sequence of Mizugakiibacter sediminis skMP5.</title>
        <authorList>
            <person name="Watanabe T."/>
            <person name="Kojima H."/>
            <person name="Fukui M."/>
        </authorList>
    </citation>
    <scope>NUCLEOTIDE SEQUENCE</scope>
    <source>
        <strain evidence="2">SkMP5</strain>
    </source>
</reference>
<keyword evidence="1" id="KW-0732">Signal</keyword>
<protein>
    <recommendedName>
        <fullName evidence="5">Secreted protein</fullName>
    </recommendedName>
</protein>
<accession>A0A0K8QP35</accession>
<evidence type="ECO:0000313" key="3">
    <source>
        <dbReference type="EMBL" id="GAP66633.1"/>
    </source>
</evidence>
<evidence type="ECO:0008006" key="5">
    <source>
        <dbReference type="Google" id="ProtNLM"/>
    </source>
</evidence>
<dbReference type="Proteomes" id="UP000253740">
    <property type="component" value="Unassembled WGS sequence"/>
</dbReference>
<evidence type="ECO:0000313" key="4">
    <source>
        <dbReference type="Proteomes" id="UP000253740"/>
    </source>
</evidence>
<keyword evidence="4" id="KW-1185">Reference proteome</keyword>
<dbReference type="AlphaFoldDB" id="A0A0K8QP35"/>
<sequence>MPTLRSTSLAAALFAVALAATPVLHAQQSFSSLEERMSSAEFKAAGLDKLTPEELKTLDEWLRTHGTGGTQLVTPGGKPVFYPSEAARKEEQGHLVGRFAGWTGGSVFTLDNGQVWKQAESGSYVCPERDNPAVTLKPMLLGSWLMYVEGCNQSVRVQRIR</sequence>
<feature type="chain" id="PRO_5007414619" description="Secreted protein" evidence="1">
    <location>
        <begin position="27"/>
        <end position="161"/>
    </location>
</feature>
<dbReference type="RefSeq" id="WP_062537256.1">
    <property type="nucleotide sequence ID" value="NZ_DF970222.1"/>
</dbReference>
<organism evidence="3">
    <name type="scientific">Mizugakiibacter sediminis</name>
    <dbReference type="NCBI Taxonomy" id="1475481"/>
    <lineage>
        <taxon>Bacteria</taxon>
        <taxon>Pseudomonadati</taxon>
        <taxon>Pseudomonadota</taxon>
        <taxon>Gammaproteobacteria</taxon>
        <taxon>Lysobacterales</taxon>
        <taxon>Rhodanobacteraceae</taxon>
        <taxon>Mizugakiibacter</taxon>
    </lineage>
</organism>
<dbReference type="STRING" id="1475481.GCA_000953855_01987"/>